<dbReference type="InterPro" id="IPR009061">
    <property type="entry name" value="DNA-bd_dom_put_sf"/>
</dbReference>
<evidence type="ECO:0000313" key="3">
    <source>
        <dbReference type="Proteomes" id="UP000030652"/>
    </source>
</evidence>
<proteinExistence type="predicted"/>
<dbReference type="SUPFAM" id="SSF46955">
    <property type="entry name" value="Putative DNA-binding domain"/>
    <property type="match status" value="1"/>
</dbReference>
<dbReference type="InterPro" id="IPR010093">
    <property type="entry name" value="SinI_DNA-bd"/>
</dbReference>
<dbReference type="EMBL" id="JRYO01000250">
    <property type="protein sequence ID" value="KHE90646.1"/>
    <property type="molecule type" value="Genomic_DNA"/>
</dbReference>
<dbReference type="eggNOG" id="ENOG502ZIGI">
    <property type="taxonomic scope" value="Bacteria"/>
</dbReference>
<accession>A0A0B0EEY9</accession>
<reference evidence="2 3" key="1">
    <citation type="submission" date="2014-10" db="EMBL/GenBank/DDBJ databases">
        <title>Draft genome of anammox bacterium scalindua brodae, obtained using differential coverage binning of sequence data from two enrichment reactors.</title>
        <authorList>
            <person name="Speth D.R."/>
            <person name="Russ L."/>
            <person name="Kartal B."/>
            <person name="Op den Camp H.J."/>
            <person name="Dutilh B.E."/>
            <person name="Jetten M.S."/>
        </authorList>
    </citation>
    <scope>NUCLEOTIDE SEQUENCE [LARGE SCALE GENOMIC DNA]</scope>
    <source>
        <strain evidence="2">RU1</strain>
    </source>
</reference>
<sequence length="156" mass="17976">MEKICIVKRRSSISNGLRQNRAFVPVDNREVYGGTDYEFGNLADVESDDLSLNLTSEQSELITSNEHLKSFADHETKSFVLNMKKVDGQTFLNFHFGDAGSMKLLKTKEACQMLQVSTGFLMKLVREKKLKSYKFGRIRRFSFQDVLDYLTENIEK</sequence>
<comment type="caution">
    <text evidence="2">The sequence shown here is derived from an EMBL/GenBank/DDBJ whole genome shotgun (WGS) entry which is preliminary data.</text>
</comment>
<feature type="domain" description="Helix-turn-helix" evidence="1">
    <location>
        <begin position="104"/>
        <end position="153"/>
    </location>
</feature>
<organism evidence="2 3">
    <name type="scientific">Candidatus Scalindua brodae</name>
    <dbReference type="NCBI Taxonomy" id="237368"/>
    <lineage>
        <taxon>Bacteria</taxon>
        <taxon>Pseudomonadati</taxon>
        <taxon>Planctomycetota</taxon>
        <taxon>Candidatus Brocadiia</taxon>
        <taxon>Candidatus Brocadiales</taxon>
        <taxon>Candidatus Scalinduaceae</taxon>
        <taxon>Candidatus Scalindua</taxon>
    </lineage>
</organism>
<dbReference type="AlphaFoldDB" id="A0A0B0EEY9"/>
<name>A0A0B0EEY9_9BACT</name>
<evidence type="ECO:0000259" key="1">
    <source>
        <dbReference type="Pfam" id="PF12728"/>
    </source>
</evidence>
<dbReference type="InterPro" id="IPR041657">
    <property type="entry name" value="HTH_17"/>
</dbReference>
<dbReference type="NCBIfam" id="TIGR01764">
    <property type="entry name" value="excise"/>
    <property type="match status" value="1"/>
</dbReference>
<dbReference type="Pfam" id="PF12728">
    <property type="entry name" value="HTH_17"/>
    <property type="match status" value="1"/>
</dbReference>
<evidence type="ECO:0000313" key="2">
    <source>
        <dbReference type="EMBL" id="KHE90646.1"/>
    </source>
</evidence>
<gene>
    <name evidence="2" type="ORF">SCABRO_03602</name>
</gene>
<protein>
    <submittedName>
        <fullName evidence="2">Helix-turn-helix domain protein</fullName>
    </submittedName>
</protein>
<dbReference type="Proteomes" id="UP000030652">
    <property type="component" value="Unassembled WGS sequence"/>
</dbReference>
<dbReference type="GO" id="GO:0003677">
    <property type="term" value="F:DNA binding"/>
    <property type="evidence" value="ECO:0007669"/>
    <property type="project" value="InterPro"/>
</dbReference>